<dbReference type="EMBL" id="JACJVP010000038">
    <property type="protein sequence ID" value="MBB6673404.1"/>
    <property type="molecule type" value="Genomic_DNA"/>
</dbReference>
<sequence length="77" mass="7735">MPSIVGAVKILTVGSSGVVLFGDTLQVKPVSTTKTFAGAGSFVTGDFPRTNSISSTNTNDPDVVDSSSTEVGNSGII</sequence>
<name>A0A7X0VI83_9BACL</name>
<evidence type="ECO:0000313" key="2">
    <source>
        <dbReference type="EMBL" id="MBB6673404.1"/>
    </source>
</evidence>
<organism evidence="2 3">
    <name type="scientific">Cohnella nanjingensis</name>
    <dbReference type="NCBI Taxonomy" id="1387779"/>
    <lineage>
        <taxon>Bacteria</taxon>
        <taxon>Bacillati</taxon>
        <taxon>Bacillota</taxon>
        <taxon>Bacilli</taxon>
        <taxon>Bacillales</taxon>
        <taxon>Paenibacillaceae</taxon>
        <taxon>Cohnella</taxon>
    </lineage>
</organism>
<dbReference type="Proteomes" id="UP000547209">
    <property type="component" value="Unassembled WGS sequence"/>
</dbReference>
<feature type="region of interest" description="Disordered" evidence="1">
    <location>
        <begin position="48"/>
        <end position="77"/>
    </location>
</feature>
<feature type="compositionally biased region" description="Polar residues" evidence="1">
    <location>
        <begin position="49"/>
        <end position="77"/>
    </location>
</feature>
<evidence type="ECO:0000313" key="3">
    <source>
        <dbReference type="Proteomes" id="UP000547209"/>
    </source>
</evidence>
<dbReference type="PANTHER" id="PTHR37808">
    <property type="entry name" value="SPORE GERMINATION PROTEIN-LIKE PROTEIN YDZR-RELATED"/>
    <property type="match status" value="1"/>
</dbReference>
<accession>A0A7X0VI83</accession>
<dbReference type="Pfam" id="PF10676">
    <property type="entry name" value="gerPA"/>
    <property type="match status" value="1"/>
</dbReference>
<reference evidence="2 3" key="1">
    <citation type="submission" date="2020-08" db="EMBL/GenBank/DDBJ databases">
        <title>Cohnella phylogeny.</title>
        <authorList>
            <person name="Dunlap C."/>
        </authorList>
    </citation>
    <scope>NUCLEOTIDE SEQUENCE [LARGE SCALE GENOMIC DNA]</scope>
    <source>
        <strain evidence="2 3">DSM 28246</strain>
    </source>
</reference>
<dbReference type="RefSeq" id="WP_185671266.1">
    <property type="nucleotide sequence ID" value="NZ_JACJVP010000038.1"/>
</dbReference>
<dbReference type="AlphaFoldDB" id="A0A7X0VI83"/>
<proteinExistence type="predicted"/>
<comment type="caution">
    <text evidence="2">The sequence shown here is derived from an EMBL/GenBank/DDBJ whole genome shotgun (WGS) entry which is preliminary data.</text>
</comment>
<evidence type="ECO:0000256" key="1">
    <source>
        <dbReference type="SAM" id="MobiDB-lite"/>
    </source>
</evidence>
<dbReference type="PANTHER" id="PTHR37808:SF3">
    <property type="entry name" value="SPORE GERMINATION PROTEIN GERPA-RELATED"/>
    <property type="match status" value="1"/>
</dbReference>
<protein>
    <submittedName>
        <fullName evidence="2">Spore germination protein</fullName>
    </submittedName>
</protein>
<keyword evidence="3" id="KW-1185">Reference proteome</keyword>
<dbReference type="InterPro" id="IPR019618">
    <property type="entry name" value="Spore_germination_GerPA"/>
</dbReference>
<gene>
    <name evidence="2" type="ORF">H7C19_22245</name>
</gene>